<evidence type="ECO:0000256" key="2">
    <source>
        <dbReference type="SAM" id="Phobius"/>
    </source>
</evidence>
<protein>
    <submittedName>
        <fullName evidence="3">Uncharacterized protein</fullName>
    </submittedName>
</protein>
<keyword evidence="2" id="KW-0812">Transmembrane</keyword>
<name>A0A1I4P4F6_9BACI</name>
<proteinExistence type="predicted"/>
<gene>
    <name evidence="3" type="ORF">SAMN04487943_11073</name>
</gene>
<accession>A0A1I4P4F6</accession>
<evidence type="ECO:0000256" key="1">
    <source>
        <dbReference type="SAM" id="MobiDB-lite"/>
    </source>
</evidence>
<feature type="region of interest" description="Disordered" evidence="1">
    <location>
        <begin position="75"/>
        <end position="123"/>
    </location>
</feature>
<feature type="compositionally biased region" description="Basic and acidic residues" evidence="1">
    <location>
        <begin position="98"/>
        <end position="109"/>
    </location>
</feature>
<feature type="compositionally biased region" description="Polar residues" evidence="1">
    <location>
        <begin position="82"/>
        <end position="96"/>
    </location>
</feature>
<dbReference type="OrthoDB" id="2850022at2"/>
<evidence type="ECO:0000313" key="4">
    <source>
        <dbReference type="Proteomes" id="UP000198565"/>
    </source>
</evidence>
<reference evidence="4" key="1">
    <citation type="submission" date="2016-10" db="EMBL/GenBank/DDBJ databases">
        <authorList>
            <person name="Varghese N."/>
            <person name="Submissions S."/>
        </authorList>
    </citation>
    <scope>NUCLEOTIDE SEQUENCE [LARGE SCALE GENOMIC DNA]</scope>
    <source>
        <strain evidence="4">CGMCC 1.4250</strain>
    </source>
</reference>
<organism evidence="3 4">
    <name type="scientific">Gracilibacillus orientalis</name>
    <dbReference type="NCBI Taxonomy" id="334253"/>
    <lineage>
        <taxon>Bacteria</taxon>
        <taxon>Bacillati</taxon>
        <taxon>Bacillota</taxon>
        <taxon>Bacilli</taxon>
        <taxon>Bacillales</taxon>
        <taxon>Bacillaceae</taxon>
        <taxon>Gracilibacillus</taxon>
    </lineage>
</organism>
<dbReference type="EMBL" id="FOTR01000010">
    <property type="protein sequence ID" value="SFM22671.1"/>
    <property type="molecule type" value="Genomic_DNA"/>
</dbReference>
<evidence type="ECO:0000313" key="3">
    <source>
        <dbReference type="EMBL" id="SFM22671.1"/>
    </source>
</evidence>
<keyword evidence="2" id="KW-0472">Membrane</keyword>
<dbReference type="AlphaFoldDB" id="A0A1I4P4F6"/>
<dbReference type="Proteomes" id="UP000198565">
    <property type="component" value="Unassembled WGS sequence"/>
</dbReference>
<dbReference type="STRING" id="334253.SAMN04487943_11073"/>
<keyword evidence="4" id="KW-1185">Reference proteome</keyword>
<sequence length="202" mass="23463">MEETYRIMLYGGIVGALITLSIAIWLYIKLDIRHVMEDLTGIRLGKSKRKQSNTSFEMWSEREHTSSQIELKKLEQTDESARQSQKIQNIPQGNKSQKMKEENFSRVDKFSVPTNKHSDEQTELLEEESANYHTELLDDVSDDNHTELLDEQDYNQTELLEETSLLKNENETELIGEEEASFEMEEEVIVTHSASNKKEGFK</sequence>
<keyword evidence="2" id="KW-1133">Transmembrane helix</keyword>
<dbReference type="RefSeq" id="WP_091484825.1">
    <property type="nucleotide sequence ID" value="NZ_FOTR01000010.1"/>
</dbReference>
<feature type="transmembrane region" description="Helical" evidence="2">
    <location>
        <begin position="7"/>
        <end position="28"/>
    </location>
</feature>